<dbReference type="AlphaFoldDB" id="A0A6P1E5V9"/>
<evidence type="ECO:0000313" key="2">
    <source>
        <dbReference type="Proteomes" id="UP000471640"/>
    </source>
</evidence>
<dbReference type="EMBL" id="JAAIJR010000198">
    <property type="protein sequence ID" value="NEX23414.1"/>
    <property type="molecule type" value="Genomic_DNA"/>
</dbReference>
<comment type="caution">
    <text evidence="1">The sequence shown here is derived from an EMBL/GenBank/DDBJ whole genome shotgun (WGS) entry which is preliminary data.</text>
</comment>
<dbReference type="Proteomes" id="UP000471640">
    <property type="component" value="Unassembled WGS sequence"/>
</dbReference>
<proteinExistence type="predicted"/>
<gene>
    <name evidence="1" type="ORF">G3480_24490</name>
</gene>
<name>A0A6P1E5V9_9GAMM</name>
<sequence>MIRLPAGREADFRKQLYTFEEQQQMPYVTTVEQAGIDKGLQQGEARSLLRLLDFLHAEIWSYTSDGGDHSRHDPASLA</sequence>
<keyword evidence="2" id="KW-1185">Reference proteome</keyword>
<reference evidence="1 2" key="2">
    <citation type="submission" date="2020-02" db="EMBL/GenBank/DDBJ databases">
        <title>Genome sequences of Thiorhodococcus mannitoliphagus and Thiorhodococcus minor, purple sulfur photosynthetic bacteria in the gammaproteobacterial family, Chromatiaceae.</title>
        <authorList>
            <person name="Aviles F.A."/>
            <person name="Meyer T.E."/>
            <person name="Kyndt J.A."/>
        </authorList>
    </citation>
    <scope>NUCLEOTIDE SEQUENCE [LARGE SCALE GENOMIC DNA]</scope>
    <source>
        <strain evidence="1 2">DSM 18266</strain>
    </source>
</reference>
<protein>
    <submittedName>
        <fullName evidence="1">Uncharacterized protein</fullName>
    </submittedName>
</protein>
<reference evidence="2" key="1">
    <citation type="journal article" date="2020" name="Microbiol. Resour. Announc.">
        <title>Draft Genome Sequences of Thiorhodococcus mannitoliphagus and Thiorhodococcus minor, Purple Sulfur Photosynthetic Bacteria in the Gammaproteobacterial Family Chromatiaceae.</title>
        <authorList>
            <person name="Aviles F.A."/>
            <person name="Meyer T.E."/>
            <person name="Kyndt J.A."/>
        </authorList>
    </citation>
    <scope>NUCLEOTIDE SEQUENCE [LARGE SCALE GENOMIC DNA]</scope>
    <source>
        <strain evidence="2">DSM 18266</strain>
    </source>
</reference>
<evidence type="ECO:0000313" key="1">
    <source>
        <dbReference type="EMBL" id="NEX23414.1"/>
    </source>
</evidence>
<dbReference type="RefSeq" id="WP_164656838.1">
    <property type="nucleotide sequence ID" value="NZ_JAAIJR010000198.1"/>
</dbReference>
<accession>A0A6P1E5V9</accession>
<organism evidence="1 2">
    <name type="scientific">Thiorhodococcus mannitoliphagus</name>
    <dbReference type="NCBI Taxonomy" id="329406"/>
    <lineage>
        <taxon>Bacteria</taxon>
        <taxon>Pseudomonadati</taxon>
        <taxon>Pseudomonadota</taxon>
        <taxon>Gammaproteobacteria</taxon>
        <taxon>Chromatiales</taxon>
        <taxon>Chromatiaceae</taxon>
        <taxon>Thiorhodococcus</taxon>
    </lineage>
</organism>